<dbReference type="GO" id="GO:0016740">
    <property type="term" value="F:transferase activity"/>
    <property type="evidence" value="ECO:0007669"/>
    <property type="project" value="UniProtKB-KW"/>
</dbReference>
<dbReference type="EMBL" id="RAWE01000247">
    <property type="protein sequence ID" value="RKG95696.1"/>
    <property type="molecule type" value="Genomic_DNA"/>
</dbReference>
<sequence length="271" mass="30270">MTPDVSVVVPTFRRPVLVGEAVRSALSQADDGVRVEVLVLDDSPEGSAREPVLALGDARVRYVKRDVPTGGNPATVRNEGWPLTTGRYLHFLDDDDRVAPGAYRALMQALDVKADRGVAFGRVAPFGEDAGVLARQTAYFEDAARRARVAQRLGSRRWMVANMLFRPTVLVNSACLIRRELLPALGGYDARLPLVEDVDFYLRAIRRAGAVFLDRVVLEYRTGAPSLMHNERDASKAVSAYRLIHERYRREWGAAEHTALRLATRTFLRWL</sequence>
<evidence type="ECO:0000259" key="1">
    <source>
        <dbReference type="Pfam" id="PF00535"/>
    </source>
</evidence>
<dbReference type="AlphaFoldDB" id="A0A3A8JL76"/>
<keyword evidence="2" id="KW-0808">Transferase</keyword>
<dbReference type="Gene3D" id="3.90.550.10">
    <property type="entry name" value="Spore Coat Polysaccharide Biosynthesis Protein SpsA, Chain A"/>
    <property type="match status" value="1"/>
</dbReference>
<reference evidence="3" key="1">
    <citation type="submission" date="2018-09" db="EMBL/GenBank/DDBJ databases">
        <authorList>
            <person name="Livingstone P.G."/>
            <person name="Whitworth D.E."/>
        </authorList>
    </citation>
    <scope>NUCLEOTIDE SEQUENCE [LARGE SCALE GENOMIC DNA]</scope>
    <source>
        <strain evidence="3">CA043D</strain>
    </source>
</reference>
<dbReference type="RefSeq" id="WP_120607469.1">
    <property type="nucleotide sequence ID" value="NZ_JABFJX010000272.1"/>
</dbReference>
<protein>
    <submittedName>
        <fullName evidence="2">Glycosyltransferase family 2 protein</fullName>
    </submittedName>
</protein>
<feature type="domain" description="Glycosyltransferase 2-like" evidence="1">
    <location>
        <begin position="6"/>
        <end position="137"/>
    </location>
</feature>
<gene>
    <name evidence="2" type="ORF">D7X32_38290</name>
</gene>
<dbReference type="PANTHER" id="PTHR43685">
    <property type="entry name" value="GLYCOSYLTRANSFERASE"/>
    <property type="match status" value="1"/>
</dbReference>
<dbReference type="SUPFAM" id="SSF53448">
    <property type="entry name" value="Nucleotide-diphospho-sugar transferases"/>
    <property type="match status" value="1"/>
</dbReference>
<dbReference type="OrthoDB" id="5291101at2"/>
<dbReference type="Pfam" id="PF00535">
    <property type="entry name" value="Glycos_transf_2"/>
    <property type="match status" value="1"/>
</dbReference>
<dbReference type="PANTHER" id="PTHR43685:SF2">
    <property type="entry name" value="GLYCOSYLTRANSFERASE 2-LIKE DOMAIN-CONTAINING PROTEIN"/>
    <property type="match status" value="1"/>
</dbReference>
<keyword evidence="3" id="KW-1185">Reference proteome</keyword>
<dbReference type="InterPro" id="IPR029044">
    <property type="entry name" value="Nucleotide-diphossugar_trans"/>
</dbReference>
<evidence type="ECO:0000313" key="2">
    <source>
        <dbReference type="EMBL" id="RKG95696.1"/>
    </source>
</evidence>
<evidence type="ECO:0000313" key="3">
    <source>
        <dbReference type="Proteomes" id="UP000268313"/>
    </source>
</evidence>
<name>A0A3A8JL76_9BACT</name>
<dbReference type="InterPro" id="IPR050834">
    <property type="entry name" value="Glycosyltransf_2"/>
</dbReference>
<comment type="caution">
    <text evidence="2">The sequence shown here is derived from an EMBL/GenBank/DDBJ whole genome shotgun (WGS) entry which is preliminary data.</text>
</comment>
<organism evidence="2 3">
    <name type="scientific">Corallococcus carmarthensis</name>
    <dbReference type="NCBI Taxonomy" id="2316728"/>
    <lineage>
        <taxon>Bacteria</taxon>
        <taxon>Pseudomonadati</taxon>
        <taxon>Myxococcota</taxon>
        <taxon>Myxococcia</taxon>
        <taxon>Myxococcales</taxon>
        <taxon>Cystobacterineae</taxon>
        <taxon>Myxococcaceae</taxon>
        <taxon>Corallococcus</taxon>
    </lineage>
</organism>
<dbReference type="InterPro" id="IPR001173">
    <property type="entry name" value="Glyco_trans_2-like"/>
</dbReference>
<accession>A0A3A8JL76</accession>
<proteinExistence type="predicted"/>
<dbReference type="Proteomes" id="UP000268313">
    <property type="component" value="Unassembled WGS sequence"/>
</dbReference>